<dbReference type="HAMAP" id="MF_01805">
    <property type="entry name" value="ScpA"/>
    <property type="match status" value="1"/>
</dbReference>
<evidence type="ECO:0000256" key="3">
    <source>
        <dbReference type="HAMAP-Rule" id="MF_01805"/>
    </source>
</evidence>
<keyword evidence="5" id="KW-1185">Reference proteome</keyword>
<dbReference type="GO" id="GO:0006260">
    <property type="term" value="P:DNA replication"/>
    <property type="evidence" value="ECO:0007669"/>
    <property type="project" value="UniProtKB-UniRule"/>
</dbReference>
<evidence type="ECO:0000256" key="2">
    <source>
        <dbReference type="ARBA" id="ARBA00044777"/>
    </source>
</evidence>
<gene>
    <name evidence="3" type="primary">scpA</name>
    <name evidence="4" type="ORF">B0H94_10311</name>
</gene>
<dbReference type="GO" id="GO:0007059">
    <property type="term" value="P:chromosome segregation"/>
    <property type="evidence" value="ECO:0007669"/>
    <property type="project" value="UniProtKB-UniRule"/>
</dbReference>
<sequence>MQTYSVKIDAFEGPLDLLLHLIQQAEVDIYDIPVAQITEQYMAYIHSMQELALDYASEYLVMASTLLAMKSRMLLPIEEAEDMEADEMLEDEDDPRRELAEKLAAYKQYKEAAGTLETFESERMEKFSKAPSQVDDYIQHEDEQAVPDVGGITVYDMIQAYQNAKNRLKKANEPPAVVKPDTFTVEAQIEDVREKVKTSTGPVSFTNWLAARPPAELVASFLAVLELMKGGEILCRQDGNFSDIWMYRKEEGAS</sequence>
<dbReference type="GO" id="GO:0051301">
    <property type="term" value="P:cell division"/>
    <property type="evidence" value="ECO:0007669"/>
    <property type="project" value="UniProtKB-KW"/>
</dbReference>
<keyword evidence="3" id="KW-0131">Cell cycle</keyword>
<protein>
    <recommendedName>
        <fullName evidence="2 3">Segregation and condensation protein A</fullName>
    </recommendedName>
</protein>
<accession>A0A2P8HW05</accession>
<dbReference type="PANTHER" id="PTHR33969:SF2">
    <property type="entry name" value="SEGREGATION AND CONDENSATION PROTEIN A"/>
    <property type="match status" value="1"/>
</dbReference>
<keyword evidence="3" id="KW-0963">Cytoplasm</keyword>
<dbReference type="Proteomes" id="UP000242310">
    <property type="component" value="Unassembled WGS sequence"/>
</dbReference>
<comment type="subcellular location">
    <subcellularLocation>
        <location evidence="3">Cytoplasm</location>
    </subcellularLocation>
    <text evidence="3">Associated with two foci at the outer edges of the nucleoid region in young cells, and at four foci within both cell halves in older cells.</text>
</comment>
<comment type="subunit">
    <text evidence="3">Component of a cohesin-like complex composed of ScpA, ScpB and the Smc homodimer, in which ScpA and ScpB bind to the head domain of Smc. The presence of the three proteins is required for the association of the complex with DNA.</text>
</comment>
<keyword evidence="1 3" id="KW-0159">Chromosome partition</keyword>
<dbReference type="RefSeq" id="WP_106587737.1">
    <property type="nucleotide sequence ID" value="NZ_PYAV01000003.1"/>
</dbReference>
<dbReference type="GO" id="GO:0005737">
    <property type="term" value="C:cytoplasm"/>
    <property type="evidence" value="ECO:0007669"/>
    <property type="project" value="UniProtKB-SubCell"/>
</dbReference>
<dbReference type="Gene3D" id="6.10.250.2410">
    <property type="match status" value="1"/>
</dbReference>
<proteinExistence type="inferred from homology"/>
<comment type="caution">
    <text evidence="4">The sequence shown here is derived from an EMBL/GenBank/DDBJ whole genome shotgun (WGS) entry which is preliminary data.</text>
</comment>
<keyword evidence="3" id="KW-0132">Cell division</keyword>
<comment type="function">
    <text evidence="3">Participates in chromosomal partition during cell division. May act via the formation of a condensin-like complex containing Smc and ScpB that pull DNA away from mid-cell into both cell halves.</text>
</comment>
<dbReference type="InterPro" id="IPR003768">
    <property type="entry name" value="ScpA"/>
</dbReference>
<dbReference type="OrthoDB" id="9811016at2"/>
<comment type="similarity">
    <text evidence="3">Belongs to the ScpA family.</text>
</comment>
<name>A0A2P8HW05_9BACI</name>
<dbReference type="PANTHER" id="PTHR33969">
    <property type="entry name" value="SEGREGATION AND CONDENSATION PROTEIN A"/>
    <property type="match status" value="1"/>
</dbReference>
<evidence type="ECO:0000313" key="4">
    <source>
        <dbReference type="EMBL" id="PSL50400.1"/>
    </source>
</evidence>
<evidence type="ECO:0000313" key="5">
    <source>
        <dbReference type="Proteomes" id="UP000242310"/>
    </source>
</evidence>
<reference evidence="4 5" key="1">
    <citation type="submission" date="2018-03" db="EMBL/GenBank/DDBJ databases">
        <title>Genomic Encyclopedia of Type Strains, Phase III (KMG-III): the genomes of soil and plant-associated and newly described type strains.</title>
        <authorList>
            <person name="Whitman W."/>
        </authorList>
    </citation>
    <scope>NUCLEOTIDE SEQUENCE [LARGE SCALE GENOMIC DNA]</scope>
    <source>
        <strain evidence="4 5">CGMCC 1.07653</strain>
    </source>
</reference>
<dbReference type="Pfam" id="PF02616">
    <property type="entry name" value="SMC_ScpA"/>
    <property type="match status" value="1"/>
</dbReference>
<organism evidence="4 5">
    <name type="scientific">Salsuginibacillus halophilus</name>
    <dbReference type="NCBI Taxonomy" id="517424"/>
    <lineage>
        <taxon>Bacteria</taxon>
        <taxon>Bacillati</taxon>
        <taxon>Bacillota</taxon>
        <taxon>Bacilli</taxon>
        <taxon>Bacillales</taxon>
        <taxon>Bacillaceae</taxon>
        <taxon>Salsuginibacillus</taxon>
    </lineage>
</organism>
<dbReference type="EMBL" id="PYAV01000003">
    <property type="protein sequence ID" value="PSL50400.1"/>
    <property type="molecule type" value="Genomic_DNA"/>
</dbReference>
<dbReference type="AlphaFoldDB" id="A0A2P8HW05"/>
<evidence type="ECO:0000256" key="1">
    <source>
        <dbReference type="ARBA" id="ARBA00022829"/>
    </source>
</evidence>